<sequence length="330" mass="35560">MLTLVENAAVPPVVVIERMPSDRPAYRPYAAQVAGIRTLGEHSTRVTFTGADFATFGTSGLDQRIKIVFPLPGIGVSDIGASDPATIDDGSWYARWRALPDAARNPFRTYTIRAVRPADREVDVDFVMHAHADGTDDAGPAARWLRSVALRDQLVIIGPDARSAHAATGLDWHPGCATVLLLAGDETAAPAICSILESLPSHSRAHAFIELPAETDAARPVIPAGCEITWLARGSAPHGTLLDAAVRGWVARNPHRLAVAPSAPLGDIDVDRDLLWDSPGTAPDGDFYAWLAGEAASIKLLRRFLVTETGIDRRRVAFMGYWRRGRAEAQ</sequence>
<dbReference type="InterPro" id="IPR017927">
    <property type="entry name" value="FAD-bd_FR_type"/>
</dbReference>
<dbReference type="RefSeq" id="WP_236628823.1">
    <property type="nucleotide sequence ID" value="NZ_JACHBQ010000001.1"/>
</dbReference>
<dbReference type="CDD" id="cd06193">
    <property type="entry name" value="siderophore_interacting"/>
    <property type="match status" value="1"/>
</dbReference>
<dbReference type="InterPro" id="IPR039261">
    <property type="entry name" value="FNR_nucleotide-bd"/>
</dbReference>
<evidence type="ECO:0000259" key="1">
    <source>
        <dbReference type="PROSITE" id="PS51384"/>
    </source>
</evidence>
<comment type="caution">
    <text evidence="2">The sequence shown here is derived from an EMBL/GenBank/DDBJ whole genome shotgun (WGS) entry which is preliminary data.</text>
</comment>
<evidence type="ECO:0000313" key="2">
    <source>
        <dbReference type="EMBL" id="MBB5639802.1"/>
    </source>
</evidence>
<evidence type="ECO:0000313" key="3">
    <source>
        <dbReference type="Proteomes" id="UP000561726"/>
    </source>
</evidence>
<dbReference type="EMBL" id="JACHBQ010000001">
    <property type="protein sequence ID" value="MBB5639802.1"/>
    <property type="molecule type" value="Genomic_DNA"/>
</dbReference>
<feature type="domain" description="FAD-binding FR-type" evidence="1">
    <location>
        <begin position="26"/>
        <end position="166"/>
    </location>
</feature>
<dbReference type="Pfam" id="PF04954">
    <property type="entry name" value="SIP"/>
    <property type="match status" value="1"/>
</dbReference>
<dbReference type="Gene3D" id="2.40.30.10">
    <property type="entry name" value="Translation factors"/>
    <property type="match status" value="1"/>
</dbReference>
<dbReference type="Pfam" id="PF08021">
    <property type="entry name" value="FAD_binding_9"/>
    <property type="match status" value="1"/>
</dbReference>
<dbReference type="AlphaFoldDB" id="A0A7W9E1R1"/>
<dbReference type="PANTHER" id="PTHR30157">
    <property type="entry name" value="FERRIC REDUCTASE, NADPH-DEPENDENT"/>
    <property type="match status" value="1"/>
</dbReference>
<dbReference type="PANTHER" id="PTHR30157:SF0">
    <property type="entry name" value="NADPH-DEPENDENT FERRIC-CHELATE REDUCTASE"/>
    <property type="match status" value="1"/>
</dbReference>
<dbReference type="InterPro" id="IPR007037">
    <property type="entry name" value="SIP_rossman_dom"/>
</dbReference>
<protein>
    <submittedName>
        <fullName evidence="2">NADPH-dependent ferric siderophore reductase</fullName>
    </submittedName>
</protein>
<dbReference type="InterPro" id="IPR017938">
    <property type="entry name" value="Riboflavin_synthase-like_b-brl"/>
</dbReference>
<dbReference type="InterPro" id="IPR039374">
    <property type="entry name" value="SIP_fam"/>
</dbReference>
<organism evidence="2 3">
    <name type="scientific">Cryobacterium roopkundense</name>
    <dbReference type="NCBI Taxonomy" id="1001240"/>
    <lineage>
        <taxon>Bacteria</taxon>
        <taxon>Bacillati</taxon>
        <taxon>Actinomycetota</taxon>
        <taxon>Actinomycetes</taxon>
        <taxon>Micrococcales</taxon>
        <taxon>Microbacteriaceae</taxon>
        <taxon>Cryobacterium</taxon>
    </lineage>
</organism>
<dbReference type="Gene3D" id="3.40.50.80">
    <property type="entry name" value="Nucleotide-binding domain of ferredoxin-NADP reductase (FNR) module"/>
    <property type="match status" value="1"/>
</dbReference>
<accession>A0A7W9E1R1</accession>
<dbReference type="Proteomes" id="UP000561726">
    <property type="component" value="Unassembled WGS sequence"/>
</dbReference>
<dbReference type="PROSITE" id="PS51384">
    <property type="entry name" value="FAD_FR"/>
    <property type="match status" value="1"/>
</dbReference>
<proteinExistence type="predicted"/>
<reference evidence="2 3" key="1">
    <citation type="submission" date="2020-08" db="EMBL/GenBank/DDBJ databases">
        <title>Sequencing the genomes of 1000 actinobacteria strains.</title>
        <authorList>
            <person name="Klenk H.-P."/>
        </authorList>
    </citation>
    <scope>NUCLEOTIDE SEQUENCE [LARGE SCALE GENOMIC DNA]</scope>
    <source>
        <strain evidence="2 3">DSM 21065</strain>
    </source>
</reference>
<name>A0A7W9E1R1_9MICO</name>
<dbReference type="GO" id="GO:0016491">
    <property type="term" value="F:oxidoreductase activity"/>
    <property type="evidence" value="ECO:0007669"/>
    <property type="project" value="InterPro"/>
</dbReference>
<gene>
    <name evidence="2" type="ORF">BJ997_000350</name>
</gene>
<dbReference type="SUPFAM" id="SSF63380">
    <property type="entry name" value="Riboflavin synthase domain-like"/>
    <property type="match status" value="1"/>
</dbReference>
<dbReference type="InterPro" id="IPR013113">
    <property type="entry name" value="SIP_FAD-bd"/>
</dbReference>